<proteinExistence type="predicted"/>
<dbReference type="HOGENOM" id="CLU_3210826_0_0_2"/>
<dbReference type="AlphaFoldDB" id="F7XP36"/>
<evidence type="ECO:0000313" key="3">
    <source>
        <dbReference type="Proteomes" id="UP000006622"/>
    </source>
</evidence>
<evidence type="ECO:0008006" key="4">
    <source>
        <dbReference type="Google" id="ProtNLM"/>
    </source>
</evidence>
<feature type="transmembrane region" description="Helical" evidence="1">
    <location>
        <begin position="6"/>
        <end position="25"/>
    </location>
</feature>
<dbReference type="Proteomes" id="UP000006622">
    <property type="component" value="Chromosome"/>
</dbReference>
<keyword evidence="3" id="KW-1185">Reference proteome</keyword>
<dbReference type="GeneID" id="32176467"/>
<organism evidence="2 3">
    <name type="scientific">Methanosalsum zhilinae (strain DSM 4017 / NBRC 107636 / OCM 62 / WeN5)</name>
    <name type="common">Methanohalophilus zhilinae</name>
    <dbReference type="NCBI Taxonomy" id="679901"/>
    <lineage>
        <taxon>Archaea</taxon>
        <taxon>Methanobacteriati</taxon>
        <taxon>Methanobacteriota</taxon>
        <taxon>Stenosarchaea group</taxon>
        <taxon>Methanomicrobia</taxon>
        <taxon>Methanosarcinales</taxon>
        <taxon>Methanosarcinaceae</taxon>
        <taxon>Methanosalsum</taxon>
    </lineage>
</organism>
<gene>
    <name evidence="2" type="ordered locus">Mzhil_1489</name>
</gene>
<dbReference type="STRING" id="679901.Mzhil_1489"/>
<keyword evidence="1" id="KW-0812">Transmembrane</keyword>
<reference evidence="2 3" key="1">
    <citation type="submission" date="2010-07" db="EMBL/GenBank/DDBJ databases">
        <title>The complete genome of Methanosalsum zhilinae DSM 4017.</title>
        <authorList>
            <consortium name="US DOE Joint Genome Institute (JGI-PGF)"/>
            <person name="Lucas S."/>
            <person name="Copeland A."/>
            <person name="Lapidus A."/>
            <person name="Glavina del Rio T."/>
            <person name="Dalin E."/>
            <person name="Tice H."/>
            <person name="Bruce D."/>
            <person name="Goodwin L."/>
            <person name="Pitluck S."/>
            <person name="Kyrpides N."/>
            <person name="Mavromatis K."/>
            <person name="Ovchinnikova G."/>
            <person name="Daligault H."/>
            <person name="Detter J.C."/>
            <person name="Han C."/>
            <person name="Tapia R."/>
            <person name="Larimer F."/>
            <person name="Land M."/>
            <person name="Hauser L."/>
            <person name="Markowitz V."/>
            <person name="Cheng J.-F."/>
            <person name="Hugenholtz P."/>
            <person name="Woyke T."/>
            <person name="Wu D."/>
            <person name="Spring S."/>
            <person name="Schueler E."/>
            <person name="Brambilla E."/>
            <person name="Klenk H.-P."/>
            <person name="Eisen J.A."/>
        </authorList>
    </citation>
    <scope>NUCLEOTIDE SEQUENCE [LARGE SCALE GENOMIC DNA]</scope>
    <source>
        <strain evidence="3">DSM 4017 / NBRC 107636 / OCM 62 / WeN5</strain>
    </source>
</reference>
<keyword evidence="1" id="KW-0472">Membrane</keyword>
<dbReference type="RefSeq" id="WP_013898765.1">
    <property type="nucleotide sequence ID" value="NC_015676.1"/>
</dbReference>
<evidence type="ECO:0000256" key="1">
    <source>
        <dbReference type="SAM" id="Phobius"/>
    </source>
</evidence>
<dbReference type="NCBIfam" id="TIGR04391">
    <property type="entry name" value="CcmD_alt_fam"/>
    <property type="match status" value="1"/>
</dbReference>
<protein>
    <recommendedName>
        <fullName evidence="4">CcmD family protein</fullName>
    </recommendedName>
</protein>
<sequence>MNSLYLAFGITGLFILLYTLYLIQIRRGLSKELMRLKELKREQI</sequence>
<keyword evidence="1" id="KW-1133">Transmembrane helix</keyword>
<dbReference type="InterPro" id="IPR030888">
    <property type="entry name" value="Put_ccm"/>
</dbReference>
<evidence type="ECO:0000313" key="2">
    <source>
        <dbReference type="EMBL" id="AEH61328.1"/>
    </source>
</evidence>
<dbReference type="EMBL" id="CP002101">
    <property type="protein sequence ID" value="AEH61328.1"/>
    <property type="molecule type" value="Genomic_DNA"/>
</dbReference>
<dbReference type="KEGG" id="mzh:Mzhil_1489"/>
<name>F7XP36_METZD</name>
<accession>F7XP36</accession>